<dbReference type="PANTHER" id="PTHR19305">
    <property type="entry name" value="SYNAPTOSOMAL ASSOCIATED PROTEIN"/>
    <property type="match status" value="1"/>
</dbReference>
<feature type="transmembrane region" description="Helical" evidence="9">
    <location>
        <begin position="160"/>
        <end position="178"/>
    </location>
</feature>
<feature type="domain" description="T-SNARE coiled-coil homology" evidence="10">
    <location>
        <begin position="88"/>
        <end position="150"/>
    </location>
</feature>
<keyword evidence="8 9" id="KW-0472">Membrane</keyword>
<evidence type="ECO:0000256" key="6">
    <source>
        <dbReference type="ARBA" id="ARBA00022989"/>
    </source>
</evidence>
<reference evidence="11" key="1">
    <citation type="submission" date="2019-10" db="EMBL/GenBank/DDBJ databases">
        <authorList>
            <person name="Zhang R."/>
            <person name="Pan Y."/>
            <person name="Wang J."/>
            <person name="Ma R."/>
            <person name="Yu S."/>
        </authorList>
    </citation>
    <scope>NUCLEOTIDE SEQUENCE</scope>
    <source>
        <strain evidence="11">LA-IB0</strain>
        <tissue evidence="11">Leaf</tissue>
    </source>
</reference>
<dbReference type="SUPFAM" id="SSF58038">
    <property type="entry name" value="SNARE fusion complex"/>
    <property type="match status" value="1"/>
</dbReference>
<keyword evidence="4 9" id="KW-0812">Transmembrane</keyword>
<keyword evidence="7" id="KW-0175">Coiled coil</keyword>
<organism evidence="11 12">
    <name type="scientific">Buddleja alternifolia</name>
    <dbReference type="NCBI Taxonomy" id="168488"/>
    <lineage>
        <taxon>Eukaryota</taxon>
        <taxon>Viridiplantae</taxon>
        <taxon>Streptophyta</taxon>
        <taxon>Embryophyta</taxon>
        <taxon>Tracheophyta</taxon>
        <taxon>Spermatophyta</taxon>
        <taxon>Magnoliopsida</taxon>
        <taxon>eudicotyledons</taxon>
        <taxon>Gunneridae</taxon>
        <taxon>Pentapetalae</taxon>
        <taxon>asterids</taxon>
        <taxon>lamiids</taxon>
        <taxon>Lamiales</taxon>
        <taxon>Scrophulariaceae</taxon>
        <taxon>Buddlejeae</taxon>
        <taxon>Buddleja</taxon>
    </lineage>
</organism>
<evidence type="ECO:0000256" key="1">
    <source>
        <dbReference type="ARBA" id="ARBA00004211"/>
    </source>
</evidence>
<dbReference type="GO" id="GO:0006886">
    <property type="term" value="P:intracellular protein transport"/>
    <property type="evidence" value="ECO:0007669"/>
    <property type="project" value="InterPro"/>
</dbReference>
<evidence type="ECO:0000256" key="4">
    <source>
        <dbReference type="ARBA" id="ARBA00022692"/>
    </source>
</evidence>
<accession>A0AAV6Y3Y1</accession>
<dbReference type="PROSITE" id="PS00914">
    <property type="entry name" value="SYNTAXIN"/>
    <property type="match status" value="1"/>
</dbReference>
<evidence type="ECO:0000259" key="10">
    <source>
        <dbReference type="PROSITE" id="PS50192"/>
    </source>
</evidence>
<keyword evidence="12" id="KW-1185">Reference proteome</keyword>
<protein>
    <recommendedName>
        <fullName evidence="10">t-SNARE coiled-coil homology domain-containing protein</fullName>
    </recommendedName>
</protein>
<dbReference type="InterPro" id="IPR006012">
    <property type="entry name" value="Syntaxin/epimorphin_CS"/>
</dbReference>
<dbReference type="InterPro" id="IPR000727">
    <property type="entry name" value="T_SNARE_dom"/>
</dbReference>
<dbReference type="Gene3D" id="1.20.5.110">
    <property type="match status" value="1"/>
</dbReference>
<comment type="subcellular location">
    <subcellularLocation>
        <location evidence="1">Membrane</location>
        <topology evidence="1">Single-pass type IV membrane protein</topology>
    </subcellularLocation>
</comment>
<name>A0AAV6Y3Y1_9LAMI</name>
<dbReference type="AlphaFoldDB" id="A0AAV6Y3Y1"/>
<evidence type="ECO:0000256" key="9">
    <source>
        <dbReference type="SAM" id="Phobius"/>
    </source>
</evidence>
<dbReference type="FunFam" id="1.20.5.110:FF:000006">
    <property type="entry name" value="Syntaxin 6"/>
    <property type="match status" value="1"/>
</dbReference>
<dbReference type="PANTHER" id="PTHR19305:SF35">
    <property type="entry name" value="SYNTAXIN-72"/>
    <property type="match status" value="1"/>
</dbReference>
<evidence type="ECO:0000256" key="7">
    <source>
        <dbReference type="ARBA" id="ARBA00023054"/>
    </source>
</evidence>
<proteinExistence type="inferred from homology"/>
<sequence>MSVIEILFRVDDICKKYDKYDVEKDRSVHGSSEDAFARLYASFDSQIEATLKRSEEAAIETNRASVVALNAEVRRMKARLMNEVPKLQKLAQKKDQGLDVISDGLDTLKNLAKDMNEELDRQVPLVDEIDTKVDKATSDMRSTNIRLKDTLFRVRSSRNFCIDIILLCIVLGIAAYLYK</sequence>
<keyword evidence="6 9" id="KW-1133">Transmembrane helix</keyword>
<dbReference type="Proteomes" id="UP000826271">
    <property type="component" value="Unassembled WGS sequence"/>
</dbReference>
<evidence type="ECO:0000313" key="12">
    <source>
        <dbReference type="Proteomes" id="UP000826271"/>
    </source>
</evidence>
<evidence type="ECO:0000256" key="3">
    <source>
        <dbReference type="ARBA" id="ARBA00022448"/>
    </source>
</evidence>
<comment type="similarity">
    <text evidence="2">Belongs to the syntaxin family.</text>
</comment>
<dbReference type="GO" id="GO:0005484">
    <property type="term" value="F:SNAP receptor activity"/>
    <property type="evidence" value="ECO:0007669"/>
    <property type="project" value="InterPro"/>
</dbReference>
<keyword evidence="3" id="KW-0813">Transport</keyword>
<evidence type="ECO:0000313" key="11">
    <source>
        <dbReference type="EMBL" id="KAG8387702.1"/>
    </source>
</evidence>
<dbReference type="GO" id="GO:0005886">
    <property type="term" value="C:plasma membrane"/>
    <property type="evidence" value="ECO:0007669"/>
    <property type="project" value="TreeGrafter"/>
</dbReference>
<dbReference type="EMBL" id="WHWC01000002">
    <property type="protein sequence ID" value="KAG8387702.1"/>
    <property type="molecule type" value="Genomic_DNA"/>
</dbReference>
<evidence type="ECO:0000256" key="2">
    <source>
        <dbReference type="ARBA" id="ARBA00009063"/>
    </source>
</evidence>
<dbReference type="SMART" id="SM00397">
    <property type="entry name" value="t_SNARE"/>
    <property type="match status" value="1"/>
</dbReference>
<dbReference type="PROSITE" id="PS50192">
    <property type="entry name" value="T_SNARE"/>
    <property type="match status" value="1"/>
</dbReference>
<keyword evidence="5" id="KW-0653">Protein transport</keyword>
<comment type="caution">
    <text evidence="11">The sequence shown here is derived from an EMBL/GenBank/DDBJ whole genome shotgun (WGS) entry which is preliminary data.</text>
</comment>
<evidence type="ECO:0000256" key="5">
    <source>
        <dbReference type="ARBA" id="ARBA00022927"/>
    </source>
</evidence>
<dbReference type="Pfam" id="PF05739">
    <property type="entry name" value="SNARE"/>
    <property type="match status" value="1"/>
</dbReference>
<evidence type="ECO:0000256" key="8">
    <source>
        <dbReference type="ARBA" id="ARBA00023136"/>
    </source>
</evidence>
<dbReference type="CDD" id="cd15841">
    <property type="entry name" value="SNARE_Qc"/>
    <property type="match status" value="1"/>
</dbReference>
<gene>
    <name evidence="11" type="ORF">BUALT_Bualt02G0048700</name>
</gene>